<keyword evidence="1" id="KW-0732">Signal</keyword>
<dbReference type="AlphaFoldDB" id="A0A9D1KIH7"/>
<comment type="caution">
    <text evidence="2">The sequence shown here is derived from an EMBL/GenBank/DDBJ whole genome shotgun (WGS) entry which is preliminary data.</text>
</comment>
<accession>A0A9D1KIH7</accession>
<protein>
    <recommendedName>
        <fullName evidence="4">DUF4493 domain-containing protein</fullName>
    </recommendedName>
</protein>
<dbReference type="EMBL" id="DVLC01000104">
    <property type="protein sequence ID" value="HIT47289.1"/>
    <property type="molecule type" value="Genomic_DNA"/>
</dbReference>
<reference evidence="2" key="1">
    <citation type="submission" date="2020-10" db="EMBL/GenBank/DDBJ databases">
        <authorList>
            <person name="Gilroy R."/>
        </authorList>
    </citation>
    <scope>NUCLEOTIDE SEQUENCE</scope>
    <source>
        <strain evidence="2">ChiHecec2B26-709</strain>
    </source>
</reference>
<sequence>MKNLLFLAGAFLCAALLLGGCEKTPAVPEPALELNISNIGATSFTVGITSTDPELLYFIGITTRESYDKLGDPVAAAEGFVQMAEDVVEDWGKADGVYVHNGSKTIEAEDFWTIMPKRDYAVLLFGVGPEGEVTTDPVCEFVTTTAVSPSENVLTVSVAEETGVVKVSATNDDPYFLDCIEADRLTDVPEERLAEHIIGIYGGNIESCIEQGSVERDFSRILEEDCDYCAVAFGYVGGYATTEVVLVKFHSAGGELVPQDCTFEFKVENITTNGASVTVTPSNPETSYFWQVYNSNLVNSYLEGAGLGQLMADGLAIIAEAFSEEYGFEITPEAAAGMVSVTGEDSYVYTDWDPDTEYYVVAVGLDDKGRQTTDVQLSEPFRTLPLSSGPDSPMDCTIKVNGLTDEGLSVTVTPADKEMTYVGMVGEADFYALYESDDEYLTDDVAMWSEMAAAEGLGLAEIFDMFGLFLQGDQTFIFSSELDTINPGTLYLAYTYGLSEEGELTTGMQKVFFTVDDNGDAHEAEAPAEM</sequence>
<feature type="chain" id="PRO_5039227530" description="DUF4493 domain-containing protein" evidence="1">
    <location>
        <begin position="20"/>
        <end position="530"/>
    </location>
</feature>
<evidence type="ECO:0000313" key="3">
    <source>
        <dbReference type="Proteomes" id="UP000886881"/>
    </source>
</evidence>
<evidence type="ECO:0000256" key="1">
    <source>
        <dbReference type="SAM" id="SignalP"/>
    </source>
</evidence>
<organism evidence="2 3">
    <name type="scientific">Candidatus Cryptobacteroides merdipullorum</name>
    <dbReference type="NCBI Taxonomy" id="2840771"/>
    <lineage>
        <taxon>Bacteria</taxon>
        <taxon>Pseudomonadati</taxon>
        <taxon>Bacteroidota</taxon>
        <taxon>Bacteroidia</taxon>
        <taxon>Bacteroidales</taxon>
        <taxon>Candidatus Cryptobacteroides</taxon>
    </lineage>
</organism>
<feature type="signal peptide" evidence="1">
    <location>
        <begin position="1"/>
        <end position="19"/>
    </location>
</feature>
<reference evidence="2" key="2">
    <citation type="journal article" date="2021" name="PeerJ">
        <title>Extensive microbial diversity within the chicken gut microbiome revealed by metagenomics and culture.</title>
        <authorList>
            <person name="Gilroy R."/>
            <person name="Ravi A."/>
            <person name="Getino M."/>
            <person name="Pursley I."/>
            <person name="Horton D.L."/>
            <person name="Alikhan N.F."/>
            <person name="Baker D."/>
            <person name="Gharbi K."/>
            <person name="Hall N."/>
            <person name="Watson M."/>
            <person name="Adriaenssens E.M."/>
            <person name="Foster-Nyarko E."/>
            <person name="Jarju S."/>
            <person name="Secka A."/>
            <person name="Antonio M."/>
            <person name="Oren A."/>
            <person name="Chaudhuri R.R."/>
            <person name="La Ragione R."/>
            <person name="Hildebrand F."/>
            <person name="Pallen M.J."/>
        </authorList>
    </citation>
    <scope>NUCLEOTIDE SEQUENCE</scope>
    <source>
        <strain evidence="2">ChiHecec2B26-709</strain>
    </source>
</reference>
<proteinExistence type="predicted"/>
<gene>
    <name evidence="2" type="ORF">IAC35_05470</name>
</gene>
<dbReference type="Proteomes" id="UP000886881">
    <property type="component" value="Unassembled WGS sequence"/>
</dbReference>
<evidence type="ECO:0008006" key="4">
    <source>
        <dbReference type="Google" id="ProtNLM"/>
    </source>
</evidence>
<dbReference type="PROSITE" id="PS51257">
    <property type="entry name" value="PROKAR_LIPOPROTEIN"/>
    <property type="match status" value="1"/>
</dbReference>
<evidence type="ECO:0000313" key="2">
    <source>
        <dbReference type="EMBL" id="HIT47289.1"/>
    </source>
</evidence>
<name>A0A9D1KIH7_9BACT</name>